<protein>
    <submittedName>
        <fullName evidence="2">Dipeptidase</fullName>
    </submittedName>
    <submittedName>
        <fullName evidence="1">Peptidase M19</fullName>
    </submittedName>
</protein>
<dbReference type="Proteomes" id="UP000092565">
    <property type="component" value="Chromosome"/>
</dbReference>
<reference evidence="2 4" key="2">
    <citation type="submission" date="2023-02" db="EMBL/GenBank/DDBJ databases">
        <title>Population genomics of bacteria associated with diatom.</title>
        <authorList>
            <person name="Xie J."/>
            <person name="Wang H."/>
        </authorList>
    </citation>
    <scope>NUCLEOTIDE SEQUENCE [LARGE SCALE GENOMIC DNA]</scope>
    <source>
        <strain evidence="2 4">PT47_8</strain>
    </source>
</reference>
<dbReference type="AlphaFoldDB" id="A0A1B0ZM13"/>
<dbReference type="InterPro" id="IPR008257">
    <property type="entry name" value="Pept_M19"/>
</dbReference>
<dbReference type="InterPro" id="IPR032466">
    <property type="entry name" value="Metal_Hydrolase"/>
</dbReference>
<dbReference type="Gene3D" id="3.20.20.140">
    <property type="entry name" value="Metal-dependent hydrolases"/>
    <property type="match status" value="1"/>
</dbReference>
<accession>A0A1B0ZM13</accession>
<dbReference type="PANTHER" id="PTHR10443:SF12">
    <property type="entry name" value="DIPEPTIDASE"/>
    <property type="match status" value="1"/>
</dbReference>
<dbReference type="CDD" id="cd01301">
    <property type="entry name" value="rDP_like"/>
    <property type="match status" value="1"/>
</dbReference>
<dbReference type="Pfam" id="PF01244">
    <property type="entry name" value="Peptidase_M19"/>
    <property type="match status" value="1"/>
</dbReference>
<name>A0A1B0ZM13_9RHOB</name>
<dbReference type="GO" id="GO:0070573">
    <property type="term" value="F:metallodipeptidase activity"/>
    <property type="evidence" value="ECO:0007669"/>
    <property type="project" value="InterPro"/>
</dbReference>
<dbReference type="PROSITE" id="PS51365">
    <property type="entry name" value="RENAL_DIPEPTIDASE_2"/>
    <property type="match status" value="1"/>
</dbReference>
<dbReference type="SUPFAM" id="SSF51556">
    <property type="entry name" value="Metallo-dependent hydrolases"/>
    <property type="match status" value="1"/>
</dbReference>
<dbReference type="RefSeq" id="WP_065270358.1">
    <property type="nucleotide sequence ID" value="NZ_CP015124.1"/>
</dbReference>
<evidence type="ECO:0000313" key="2">
    <source>
        <dbReference type="EMBL" id="MDE4164780.1"/>
    </source>
</evidence>
<dbReference type="OrthoDB" id="9804920at2"/>
<reference evidence="1 3" key="1">
    <citation type="submission" date="2016-04" db="EMBL/GenBank/DDBJ databases">
        <authorList>
            <person name="Evans L.H."/>
            <person name="Alamgir A."/>
            <person name="Owens N."/>
            <person name="Weber N.D."/>
            <person name="Virtaneva K."/>
            <person name="Barbian K."/>
            <person name="Babar A."/>
            <person name="Rosenke K."/>
        </authorList>
    </citation>
    <scope>NUCLEOTIDE SEQUENCE [LARGE SCALE GENOMIC DNA]</scope>
    <source>
        <strain evidence="1 3">JL2886</strain>
    </source>
</reference>
<dbReference type="EMBL" id="JARCJK010000001">
    <property type="protein sequence ID" value="MDE4164780.1"/>
    <property type="molecule type" value="Genomic_DNA"/>
</dbReference>
<dbReference type="Proteomes" id="UP001218364">
    <property type="component" value="Unassembled WGS sequence"/>
</dbReference>
<dbReference type="PANTHER" id="PTHR10443">
    <property type="entry name" value="MICROSOMAL DIPEPTIDASE"/>
    <property type="match status" value="1"/>
</dbReference>
<proteinExistence type="predicted"/>
<evidence type="ECO:0000313" key="4">
    <source>
        <dbReference type="Proteomes" id="UP001218364"/>
    </source>
</evidence>
<keyword evidence="3" id="KW-1185">Reference proteome</keyword>
<dbReference type="PROSITE" id="PS00869">
    <property type="entry name" value="RENAL_DIPEPTIDASE_1"/>
    <property type="match status" value="1"/>
</dbReference>
<dbReference type="EMBL" id="CP015124">
    <property type="protein sequence ID" value="ANP35202.1"/>
    <property type="molecule type" value="Genomic_DNA"/>
</dbReference>
<gene>
    <name evidence="1" type="ORF">JL2886_00269</name>
    <name evidence="2" type="ORF">PXK24_03695</name>
</gene>
<organism evidence="1 3">
    <name type="scientific">Phaeobacter gallaeciensis</name>
    <dbReference type="NCBI Taxonomy" id="60890"/>
    <lineage>
        <taxon>Bacteria</taxon>
        <taxon>Pseudomonadati</taxon>
        <taxon>Pseudomonadota</taxon>
        <taxon>Alphaproteobacteria</taxon>
        <taxon>Rhodobacterales</taxon>
        <taxon>Roseobacteraceae</taxon>
        <taxon>Phaeobacter</taxon>
    </lineage>
</organism>
<sequence>MTAPLIFDGHNDLLLRIHSGAVSAGPDGFLGSGGNQIDMEKARAGGFGGGFFAIYVPNENTSLDETEMDKPAYDLPLPEMVDWPAASRVALSQASILIKLEREGALAICRSTDEIRAAMAEGKLAAVMHMEGAEAIDPDFHMLDVLYAAGLRSLGPVWSRETIFGHGVPFRYPSTGDTGPGLTADGIRLIRKCNDLRVLVDLSHLNEAGFWDVAKHSDAPLVATHSNAHAISPHSRNLTDRQLHAIRDSDGMVGLNFAVAFLREDGQMDENTPIDQMIKQLDYLMEQLGEDRVGLGSDFDGATVPAKISTIAGLPHLRSAMQARGYDAELITKLCHGNWMRVLDKTWGHTSAA</sequence>
<dbReference type="InterPro" id="IPR000180">
    <property type="entry name" value="Dipep_AS"/>
</dbReference>
<evidence type="ECO:0000313" key="3">
    <source>
        <dbReference type="Proteomes" id="UP000092565"/>
    </source>
</evidence>
<dbReference type="PATRIC" id="fig|60890.4.peg.256"/>
<dbReference type="GO" id="GO:0006508">
    <property type="term" value="P:proteolysis"/>
    <property type="evidence" value="ECO:0007669"/>
    <property type="project" value="InterPro"/>
</dbReference>
<evidence type="ECO:0000313" key="1">
    <source>
        <dbReference type="EMBL" id="ANP35202.1"/>
    </source>
</evidence>